<evidence type="ECO:0000313" key="9">
    <source>
        <dbReference type="EMBL" id="BBF72824.1"/>
    </source>
</evidence>
<dbReference type="Proteomes" id="UP000317189">
    <property type="component" value="Segment"/>
</dbReference>
<keyword evidence="5" id="KW-0946">Virion</keyword>
<evidence type="ECO:0000256" key="5">
    <source>
        <dbReference type="ARBA" id="ARBA00022844"/>
    </source>
</evidence>
<evidence type="ECO:0000256" key="7">
    <source>
        <dbReference type="ARBA" id="ARBA00023093"/>
    </source>
</evidence>
<evidence type="ECO:0000256" key="1">
    <source>
        <dbReference type="ARBA" id="ARBA00010950"/>
    </source>
</evidence>
<keyword evidence="7" id="KW-1232">Capsid decoration protein</keyword>
<comment type="similarity">
    <text evidence="1">Belongs to the adenoviridae hexon-interlacing protein family.</text>
</comment>
<sequence>MAHFAPGSVNTAFLTTRMPSWAGVPQDVSGSTVDGHLLPPSNAMPQSDRVTFQDLYQMLDAMDKELVGLKEVLETVTAKLATLAAPQQ</sequence>
<evidence type="ECO:0000256" key="2">
    <source>
        <dbReference type="ARBA" id="ARBA00022561"/>
    </source>
</evidence>
<evidence type="ECO:0000256" key="6">
    <source>
        <dbReference type="ARBA" id="ARBA00023054"/>
    </source>
</evidence>
<reference evidence="9 10" key="1">
    <citation type="journal article" date="2017" name="Viruses">
        <title>Characterization of a Novel Bat Adenovirus Isolated from Straw-Colored Fruit Bat (Eidolon helvum).</title>
        <authorList>
            <person name="Ogawa H."/>
            <person name="Kajihara M."/>
            <person name="Nao N."/>
            <person name="Shigeno A."/>
            <person name="Fujikura D."/>
            <person name="Hang'ombe B.M."/>
            <person name="Mweene A.S."/>
            <person name="Mutemwa A."/>
            <person name="Squarre D."/>
            <person name="Yamada M."/>
            <person name="Higashi H."/>
            <person name="Sawa H."/>
            <person name="Takada A."/>
        </authorList>
    </citation>
    <scope>NUCLEOTIDE SEQUENCE [LARGE SCALE GENOMIC DNA]</scope>
    <source>
        <strain evidence="9">06-106</strain>
    </source>
</reference>
<organism evidence="9 10">
    <name type="scientific">Eidolon helvum adenovirus</name>
    <dbReference type="NCBI Taxonomy" id="2039267"/>
    <lineage>
        <taxon>Viruses</taxon>
        <taxon>Varidnaviria</taxon>
        <taxon>Bamfordvirae</taxon>
        <taxon>Preplasmiviricota</taxon>
        <taxon>Polisuviricotina</taxon>
        <taxon>Pharingeaviricetes</taxon>
        <taxon>Rowavirales</taxon>
        <taxon>Adenoviridae</taxon>
        <taxon>Mastadenovirus</taxon>
    </lineage>
</organism>
<proteinExistence type="inferred from homology"/>
<keyword evidence="10" id="KW-1185">Reference proteome</keyword>
<evidence type="ECO:0000313" key="10">
    <source>
        <dbReference type="Proteomes" id="UP000317189"/>
    </source>
</evidence>
<dbReference type="GeneID" id="80528119"/>
<accession>A0A348FKF7</accession>
<keyword evidence="6" id="KW-0175">Coiled coil</keyword>
<dbReference type="Pfam" id="PF03955">
    <property type="entry name" value="Adeno_PIX"/>
    <property type="match status" value="1"/>
</dbReference>
<evidence type="ECO:0000256" key="8">
    <source>
        <dbReference type="ARBA" id="ARBA00023296"/>
    </source>
</evidence>
<keyword evidence="3" id="KW-1048">Host nucleus</keyword>
<evidence type="ECO:0000256" key="4">
    <source>
        <dbReference type="ARBA" id="ARBA00022581"/>
    </source>
</evidence>
<name>A0A348FKF7_9ADEN</name>
<dbReference type="RefSeq" id="YP_010790709.1">
    <property type="nucleotide sequence ID" value="NC_075453.1"/>
</dbReference>
<dbReference type="KEGG" id="vg:80528119"/>
<dbReference type="GO" id="GO:0098021">
    <property type="term" value="C:viral capsid, decoration"/>
    <property type="evidence" value="ECO:0007669"/>
    <property type="project" value="UniProtKB-KW"/>
</dbReference>
<dbReference type="GO" id="GO:0046718">
    <property type="term" value="P:symbiont entry into host cell"/>
    <property type="evidence" value="ECO:0007669"/>
    <property type="project" value="UniProtKB-KW"/>
</dbReference>
<evidence type="ECO:0000256" key="3">
    <source>
        <dbReference type="ARBA" id="ARBA00022562"/>
    </source>
</evidence>
<protein>
    <submittedName>
        <fullName evidence="9">IX</fullName>
    </submittedName>
</protein>
<keyword evidence="4" id="KW-0945">Host-virus interaction</keyword>
<keyword evidence="8" id="KW-1160">Virus entry into host cell</keyword>
<dbReference type="EMBL" id="AP018374">
    <property type="protein sequence ID" value="BBF72824.1"/>
    <property type="molecule type" value="Genomic_DNA"/>
</dbReference>
<dbReference type="GO" id="GO:0031423">
    <property type="term" value="F:hexon binding"/>
    <property type="evidence" value="ECO:0007669"/>
    <property type="project" value="InterPro"/>
</dbReference>
<dbReference type="InterPro" id="IPR005641">
    <property type="entry name" value="Hexon_assoc_IX"/>
</dbReference>
<keyword evidence="2" id="KW-0167">Capsid protein</keyword>